<evidence type="ECO:0000313" key="2">
    <source>
        <dbReference type="EMBL" id="GIP17159.1"/>
    </source>
</evidence>
<dbReference type="AlphaFoldDB" id="A0A919YRT8"/>
<evidence type="ECO:0000313" key="3">
    <source>
        <dbReference type="Proteomes" id="UP000683139"/>
    </source>
</evidence>
<keyword evidence="1" id="KW-0812">Transmembrane</keyword>
<evidence type="ECO:0000256" key="1">
    <source>
        <dbReference type="SAM" id="Phobius"/>
    </source>
</evidence>
<gene>
    <name evidence="2" type="ORF">J40TS1_28010</name>
</gene>
<reference evidence="2" key="1">
    <citation type="submission" date="2021-03" db="EMBL/GenBank/DDBJ databases">
        <title>Antimicrobial resistance genes in bacteria isolated from Japanese honey, and their potential for conferring macrolide and lincosamide resistance in the American foulbrood pathogen Paenibacillus larvae.</title>
        <authorList>
            <person name="Okamoto M."/>
            <person name="Kumagai M."/>
            <person name="Kanamori H."/>
            <person name="Takamatsu D."/>
        </authorList>
    </citation>
    <scope>NUCLEOTIDE SEQUENCE</scope>
    <source>
        <strain evidence="2">J40TS1</strain>
    </source>
</reference>
<comment type="caution">
    <text evidence="2">The sequence shown here is derived from an EMBL/GenBank/DDBJ whole genome shotgun (WGS) entry which is preliminary data.</text>
</comment>
<dbReference type="RefSeq" id="WP_213516125.1">
    <property type="nucleotide sequence ID" value="NZ_BOSE01000004.1"/>
</dbReference>
<keyword evidence="1" id="KW-0472">Membrane</keyword>
<proteinExistence type="predicted"/>
<accession>A0A919YRT8</accession>
<dbReference type="Proteomes" id="UP000683139">
    <property type="component" value="Unassembled WGS sequence"/>
</dbReference>
<protein>
    <submittedName>
        <fullName evidence="2">Uncharacterized protein</fullName>
    </submittedName>
</protein>
<dbReference type="EMBL" id="BOSE01000004">
    <property type="protein sequence ID" value="GIP17159.1"/>
    <property type="molecule type" value="Genomic_DNA"/>
</dbReference>
<feature type="transmembrane region" description="Helical" evidence="1">
    <location>
        <begin position="6"/>
        <end position="24"/>
    </location>
</feature>
<name>A0A919YRT8_9BACL</name>
<organism evidence="2 3">
    <name type="scientific">Paenibacillus montaniterrae</name>
    <dbReference type="NCBI Taxonomy" id="429341"/>
    <lineage>
        <taxon>Bacteria</taxon>
        <taxon>Bacillati</taxon>
        <taxon>Bacillota</taxon>
        <taxon>Bacilli</taxon>
        <taxon>Bacillales</taxon>
        <taxon>Paenibacillaceae</taxon>
        <taxon>Paenibacillus</taxon>
    </lineage>
</organism>
<keyword evidence="1" id="KW-1133">Transmembrane helix</keyword>
<keyword evidence="3" id="KW-1185">Reference proteome</keyword>
<sequence length="154" mass="18321">MKKWIKYSVVVLLIISVIINISFYRDKVSKEKEYFEAFASAIDSTNSTLENLQTTENKQTYLYHLLQNLEKMDTLFILSPSGTYYNYFRHYKLTVYEVLTNSSLEYKFEYFSALQHDMNLLNDKLFENDVLNVDSVKEFEEILLSVILENKEFL</sequence>